<gene>
    <name evidence="1" type="ORF">EVAR_53819_1</name>
</gene>
<comment type="caution">
    <text evidence="1">The sequence shown here is derived from an EMBL/GenBank/DDBJ whole genome shotgun (WGS) entry which is preliminary data.</text>
</comment>
<accession>A0A4C1YR87</accession>
<dbReference type="AlphaFoldDB" id="A0A4C1YR87"/>
<proteinExistence type="predicted"/>
<evidence type="ECO:0000313" key="1">
    <source>
        <dbReference type="EMBL" id="GBP76937.1"/>
    </source>
</evidence>
<evidence type="ECO:0000313" key="2">
    <source>
        <dbReference type="Proteomes" id="UP000299102"/>
    </source>
</evidence>
<dbReference type="Proteomes" id="UP000299102">
    <property type="component" value="Unassembled WGS sequence"/>
</dbReference>
<protein>
    <submittedName>
        <fullName evidence="1">Uncharacterized protein</fullName>
    </submittedName>
</protein>
<dbReference type="EMBL" id="BGZK01001310">
    <property type="protein sequence ID" value="GBP76937.1"/>
    <property type="molecule type" value="Genomic_DNA"/>
</dbReference>
<name>A0A4C1YR87_EUMVA</name>
<keyword evidence="2" id="KW-1185">Reference proteome</keyword>
<sequence>MSSNRPTDLSIRDRFTAPGAISRQLGPTEISASAIPLYTSAIGFAVRMRNNLTRYMHRTLDRPYTVDPTRCSCRTNSLKKVGSTFHVPKKAETIITLIYLLIQPMGRHRKNRCYFLLI</sequence>
<reference evidence="1 2" key="1">
    <citation type="journal article" date="2019" name="Commun. Biol.">
        <title>The bagworm genome reveals a unique fibroin gene that provides high tensile strength.</title>
        <authorList>
            <person name="Kono N."/>
            <person name="Nakamura H."/>
            <person name="Ohtoshi R."/>
            <person name="Tomita M."/>
            <person name="Numata K."/>
            <person name="Arakawa K."/>
        </authorList>
    </citation>
    <scope>NUCLEOTIDE SEQUENCE [LARGE SCALE GENOMIC DNA]</scope>
</reference>
<organism evidence="1 2">
    <name type="scientific">Eumeta variegata</name>
    <name type="common">Bagworm moth</name>
    <name type="synonym">Eumeta japonica</name>
    <dbReference type="NCBI Taxonomy" id="151549"/>
    <lineage>
        <taxon>Eukaryota</taxon>
        <taxon>Metazoa</taxon>
        <taxon>Ecdysozoa</taxon>
        <taxon>Arthropoda</taxon>
        <taxon>Hexapoda</taxon>
        <taxon>Insecta</taxon>
        <taxon>Pterygota</taxon>
        <taxon>Neoptera</taxon>
        <taxon>Endopterygota</taxon>
        <taxon>Lepidoptera</taxon>
        <taxon>Glossata</taxon>
        <taxon>Ditrysia</taxon>
        <taxon>Tineoidea</taxon>
        <taxon>Psychidae</taxon>
        <taxon>Oiketicinae</taxon>
        <taxon>Eumeta</taxon>
    </lineage>
</organism>